<keyword evidence="3" id="KW-1185">Reference proteome</keyword>
<sequence length="197" mass="22826">MSLSWITINPRLQDGVTLVNSLTTESFIQLLQHITQSKHEHIFTQEQFVKLKESLGLSPTNLNLLIQSIAHIFKQSSKVIIKPTVLQRQLVEDIKFDSEKAEEFVKVWTNTTKDQFENLESLLKLNKVSWELNLQTSSSLHSKQVIPNVRFKLELSNAKVQEHETVVFELNEAELLHMYNTLENIQNKLDIIQHSPK</sequence>
<dbReference type="Proteomes" id="UP000801492">
    <property type="component" value="Unassembled WGS sequence"/>
</dbReference>
<dbReference type="EMBL" id="VTPC01001956">
    <property type="protein sequence ID" value="KAF2900879.1"/>
    <property type="molecule type" value="Genomic_DNA"/>
</dbReference>
<name>A0A8K0D7Z2_IGNLU</name>
<protein>
    <recommendedName>
        <fullName evidence="1">COMM domain-containing protein</fullName>
    </recommendedName>
</protein>
<dbReference type="PROSITE" id="PS51269">
    <property type="entry name" value="COMM"/>
    <property type="match status" value="1"/>
</dbReference>
<reference evidence="2" key="1">
    <citation type="submission" date="2019-08" db="EMBL/GenBank/DDBJ databases">
        <title>The genome of the North American firefly Photinus pyralis.</title>
        <authorList>
            <consortium name="Photinus pyralis genome working group"/>
            <person name="Fallon T.R."/>
            <person name="Sander Lower S.E."/>
            <person name="Weng J.-K."/>
        </authorList>
    </citation>
    <scope>NUCLEOTIDE SEQUENCE</scope>
    <source>
        <strain evidence="2">TRF0915ILg1</strain>
        <tissue evidence="2">Whole body</tissue>
    </source>
</reference>
<comment type="caution">
    <text evidence="2">The sequence shown here is derived from an EMBL/GenBank/DDBJ whole genome shotgun (WGS) entry which is preliminary data.</text>
</comment>
<evidence type="ECO:0000313" key="3">
    <source>
        <dbReference type="Proteomes" id="UP000801492"/>
    </source>
</evidence>
<organism evidence="2 3">
    <name type="scientific">Ignelater luminosus</name>
    <name type="common">Cucubano</name>
    <name type="synonym">Pyrophorus luminosus</name>
    <dbReference type="NCBI Taxonomy" id="2038154"/>
    <lineage>
        <taxon>Eukaryota</taxon>
        <taxon>Metazoa</taxon>
        <taxon>Ecdysozoa</taxon>
        <taxon>Arthropoda</taxon>
        <taxon>Hexapoda</taxon>
        <taxon>Insecta</taxon>
        <taxon>Pterygota</taxon>
        <taxon>Neoptera</taxon>
        <taxon>Endopterygota</taxon>
        <taxon>Coleoptera</taxon>
        <taxon>Polyphaga</taxon>
        <taxon>Elateriformia</taxon>
        <taxon>Elateroidea</taxon>
        <taxon>Elateridae</taxon>
        <taxon>Agrypninae</taxon>
        <taxon>Pyrophorini</taxon>
        <taxon>Ignelater</taxon>
    </lineage>
</organism>
<evidence type="ECO:0000259" key="1">
    <source>
        <dbReference type="PROSITE" id="PS51269"/>
    </source>
</evidence>
<dbReference type="Pfam" id="PF21672">
    <property type="entry name" value="COMM_HN"/>
    <property type="match status" value="1"/>
</dbReference>
<evidence type="ECO:0000313" key="2">
    <source>
        <dbReference type="EMBL" id="KAF2900879.1"/>
    </source>
</evidence>
<gene>
    <name evidence="2" type="ORF">ILUMI_05284</name>
</gene>
<dbReference type="InterPro" id="IPR037361">
    <property type="entry name" value="COMMD10"/>
</dbReference>
<dbReference type="Pfam" id="PF07258">
    <property type="entry name" value="COMM_domain"/>
    <property type="match status" value="1"/>
</dbReference>
<dbReference type="PANTHER" id="PTHR12333:SF0">
    <property type="entry name" value="COMM DOMAIN-CONTAINING PROTEIN 10"/>
    <property type="match status" value="1"/>
</dbReference>
<dbReference type="AlphaFoldDB" id="A0A8K0D7Z2"/>
<feature type="domain" description="COMM" evidence="1">
    <location>
        <begin position="124"/>
        <end position="193"/>
    </location>
</feature>
<proteinExistence type="predicted"/>
<accession>A0A8K0D7Z2</accession>
<dbReference type="OrthoDB" id="77522at2759"/>
<dbReference type="PANTHER" id="PTHR12333">
    <property type="entry name" value="COMM DOMAIN CONTAINING PROTEIN 10"/>
    <property type="match status" value="1"/>
</dbReference>
<dbReference type="InterPro" id="IPR017920">
    <property type="entry name" value="COMM"/>
</dbReference>